<proteinExistence type="inferred from homology"/>
<evidence type="ECO:0000256" key="4">
    <source>
        <dbReference type="PIRSR" id="PIRSR617453-50"/>
    </source>
</evidence>
<dbReference type="CDD" id="cd06848">
    <property type="entry name" value="GCS_H"/>
    <property type="match status" value="1"/>
</dbReference>
<comment type="cofactor">
    <cofactor evidence="3">
        <name>(R)-lipoate</name>
        <dbReference type="ChEBI" id="CHEBI:83088"/>
    </cofactor>
    <text evidence="3">Binds 1 lipoyl cofactor covalently.</text>
</comment>
<dbReference type="STRING" id="2325.TKV_c02420"/>
<dbReference type="InterPro" id="IPR003016">
    <property type="entry name" value="2-oxoA_DH_lipoyl-BS"/>
</dbReference>
<organism evidence="6 7">
    <name type="scientific">Thermoanaerobacter kivui</name>
    <name type="common">Acetogenium kivui</name>
    <dbReference type="NCBI Taxonomy" id="2325"/>
    <lineage>
        <taxon>Bacteria</taxon>
        <taxon>Bacillati</taxon>
        <taxon>Bacillota</taxon>
        <taxon>Clostridia</taxon>
        <taxon>Thermoanaerobacterales</taxon>
        <taxon>Thermoanaerobacteraceae</taxon>
        <taxon>Thermoanaerobacter</taxon>
    </lineage>
</organism>
<dbReference type="eggNOG" id="COG0509">
    <property type="taxonomic scope" value="Bacteria"/>
</dbReference>
<comment type="similarity">
    <text evidence="1 3">Belongs to the GcvH family.</text>
</comment>
<dbReference type="OrthoDB" id="9796712at2"/>
<dbReference type="Proteomes" id="UP000029669">
    <property type="component" value="Chromosome"/>
</dbReference>
<evidence type="ECO:0000256" key="3">
    <source>
        <dbReference type="HAMAP-Rule" id="MF_00272"/>
    </source>
</evidence>
<evidence type="ECO:0000313" key="6">
    <source>
        <dbReference type="EMBL" id="AIS51447.1"/>
    </source>
</evidence>
<protein>
    <recommendedName>
        <fullName evidence="3">Glycine cleavage system H protein</fullName>
    </recommendedName>
</protein>
<dbReference type="InterPro" id="IPR002930">
    <property type="entry name" value="GCV_H"/>
</dbReference>
<dbReference type="GO" id="GO:0019464">
    <property type="term" value="P:glycine decarboxylation via glycine cleavage system"/>
    <property type="evidence" value="ECO:0007669"/>
    <property type="project" value="UniProtKB-UniRule"/>
</dbReference>
<dbReference type="EMBL" id="CP009170">
    <property type="protein sequence ID" value="AIS51447.1"/>
    <property type="molecule type" value="Genomic_DNA"/>
</dbReference>
<evidence type="ECO:0000259" key="5">
    <source>
        <dbReference type="PROSITE" id="PS50968"/>
    </source>
</evidence>
<dbReference type="Pfam" id="PF01597">
    <property type="entry name" value="GCV_H"/>
    <property type="match status" value="1"/>
</dbReference>
<evidence type="ECO:0000313" key="7">
    <source>
        <dbReference type="Proteomes" id="UP000029669"/>
    </source>
</evidence>
<evidence type="ECO:0000256" key="1">
    <source>
        <dbReference type="ARBA" id="ARBA00009249"/>
    </source>
</evidence>
<sequence>MKVLEGLYYSKDHEWVKVEGDKAYVGITDYAQHSLGNIVYIELPEVGAELSAGDVLGVVESVKAASDVYIPVNGKVIDVNTSIIDDPSLVNNDPYENWMILVELKDKSQLDNLMTAEKYKKFLDEE</sequence>
<dbReference type="InterPro" id="IPR033753">
    <property type="entry name" value="GCV_H/Fam206"/>
</dbReference>
<comment type="function">
    <text evidence="3">The glycine cleavage system catalyzes the degradation of glycine. The H protein shuttles the methylamine group of glycine from the P protein to the T protein.</text>
</comment>
<accession>A0A097ANR4</accession>
<dbReference type="KEGG" id="tki:TKV_c02420"/>
<dbReference type="Gene3D" id="2.40.50.100">
    <property type="match status" value="1"/>
</dbReference>
<dbReference type="NCBIfam" id="NF002270">
    <property type="entry name" value="PRK01202.1"/>
    <property type="match status" value="1"/>
</dbReference>
<reference evidence="7" key="1">
    <citation type="journal article" date="2015" name="Genome Announc.">
        <title>Whole-Genome Sequences of 80 Environmental and Clinical Isolates of Burkholderia pseudomallei.</title>
        <authorList>
            <person name="Johnson S.L."/>
            <person name="Baker A.L."/>
            <person name="Chain P.S."/>
            <person name="Currie B.J."/>
            <person name="Daligault H.E."/>
            <person name="Davenport K.W."/>
            <person name="Davis C.B."/>
            <person name="Inglis T.J."/>
            <person name="Kaestli M."/>
            <person name="Koren S."/>
            <person name="Mayo M."/>
            <person name="Merritt A.J."/>
            <person name="Price E.P."/>
            <person name="Sarovich D.S."/>
            <person name="Warner J."/>
            <person name="Rosovitz M.J."/>
        </authorList>
    </citation>
    <scope>NUCLEOTIDE SEQUENCE [LARGE SCALE GENOMIC DNA]</scope>
    <source>
        <strain evidence="7">DSM 2030</strain>
    </source>
</reference>
<keyword evidence="7" id="KW-1185">Reference proteome</keyword>
<keyword evidence="2 3" id="KW-0450">Lipoyl</keyword>
<dbReference type="PROSITE" id="PS00189">
    <property type="entry name" value="LIPOYL"/>
    <property type="match status" value="1"/>
</dbReference>
<dbReference type="NCBIfam" id="TIGR00527">
    <property type="entry name" value="gcvH"/>
    <property type="match status" value="1"/>
</dbReference>
<dbReference type="InterPro" id="IPR000089">
    <property type="entry name" value="Biotin_lipoyl"/>
</dbReference>
<evidence type="ECO:0000256" key="2">
    <source>
        <dbReference type="ARBA" id="ARBA00022823"/>
    </source>
</evidence>
<feature type="domain" description="Lipoyl-binding" evidence="5">
    <location>
        <begin position="22"/>
        <end position="103"/>
    </location>
</feature>
<dbReference type="SUPFAM" id="SSF51230">
    <property type="entry name" value="Single hybrid motif"/>
    <property type="match status" value="1"/>
</dbReference>
<dbReference type="GO" id="GO:0005960">
    <property type="term" value="C:glycine cleavage complex"/>
    <property type="evidence" value="ECO:0007669"/>
    <property type="project" value="InterPro"/>
</dbReference>
<dbReference type="PANTHER" id="PTHR11715">
    <property type="entry name" value="GLYCINE CLEAVAGE SYSTEM H PROTEIN"/>
    <property type="match status" value="1"/>
</dbReference>
<dbReference type="PROSITE" id="PS50968">
    <property type="entry name" value="BIOTINYL_LIPOYL"/>
    <property type="match status" value="1"/>
</dbReference>
<dbReference type="InterPro" id="IPR011053">
    <property type="entry name" value="Single_hybrid_motif"/>
</dbReference>
<gene>
    <name evidence="6" type="primary">gcvH2</name>
    <name evidence="3" type="synonym">gcvH</name>
    <name evidence="6" type="ORF">TKV_c02420</name>
</gene>
<dbReference type="InterPro" id="IPR017453">
    <property type="entry name" value="GCV_H_sub"/>
</dbReference>
<dbReference type="GO" id="GO:0005737">
    <property type="term" value="C:cytoplasm"/>
    <property type="evidence" value="ECO:0007669"/>
    <property type="project" value="TreeGrafter"/>
</dbReference>
<dbReference type="GO" id="GO:0009249">
    <property type="term" value="P:protein lipoylation"/>
    <property type="evidence" value="ECO:0007669"/>
    <property type="project" value="TreeGrafter"/>
</dbReference>
<feature type="modified residue" description="N6-lipoyllysine" evidence="3 4">
    <location>
        <position position="63"/>
    </location>
</feature>
<comment type="subunit">
    <text evidence="3">The glycine cleavage system is composed of four proteins: P, T, L and H.</text>
</comment>
<dbReference type="HOGENOM" id="CLU_097408_2_2_9"/>
<dbReference type="HAMAP" id="MF_00272">
    <property type="entry name" value="GcvH"/>
    <property type="match status" value="1"/>
</dbReference>
<dbReference type="RefSeq" id="WP_049684421.1">
    <property type="nucleotide sequence ID" value="NZ_CP009170.1"/>
</dbReference>
<dbReference type="AlphaFoldDB" id="A0A097ANR4"/>
<name>A0A097ANR4_THEKI</name>
<dbReference type="PANTHER" id="PTHR11715:SF3">
    <property type="entry name" value="GLYCINE CLEAVAGE SYSTEM H PROTEIN-RELATED"/>
    <property type="match status" value="1"/>
</dbReference>